<comment type="function">
    <text evidence="10">Prenyltransferase that catalyzes in vivo the transfer of the heptaprenyl moiety of heptaprenyl pyrophosphate (HepPP; 35 carbon atoms) to the C3 hydroxyl of sn-glycerol-1-phosphate (G1P), producing heptaprenylglyceryl phosphate (HepGP). This reaction is an ether-bond-formation step in the biosynthesis of archaea-type G1P-based membrane lipids found in Bacillales.</text>
</comment>
<accession>W4QBV6</accession>
<keyword evidence="3 10" id="KW-0479">Metal-binding</keyword>
<dbReference type="CDD" id="cd02812">
    <property type="entry name" value="PcrB_like"/>
    <property type="match status" value="1"/>
</dbReference>
<dbReference type="PANTHER" id="PTHR40029:SF2">
    <property type="entry name" value="HEPTAPRENYLGLYCERYL PHOSPHATE SYNTHASE"/>
    <property type="match status" value="1"/>
</dbReference>
<dbReference type="PANTHER" id="PTHR40029">
    <property type="match status" value="1"/>
</dbReference>
<dbReference type="FunFam" id="3.20.20.390:FF:000001">
    <property type="entry name" value="Heptaprenylglyceryl phosphate synthase"/>
    <property type="match status" value="1"/>
</dbReference>
<comment type="similarity">
    <text evidence="10">Belongs to the GGGP/HepGP synthase family. Group I subfamily.</text>
</comment>
<comment type="caution">
    <text evidence="11">The sequence shown here is derived from an EMBL/GenBank/DDBJ whole genome shotgun (WGS) entry which is preliminary data.</text>
</comment>
<organism evidence="11 12">
    <name type="scientific">Halalkalibacter hemicellulosilyticusJCM 9152</name>
    <dbReference type="NCBI Taxonomy" id="1236971"/>
    <lineage>
        <taxon>Bacteria</taxon>
        <taxon>Bacillati</taxon>
        <taxon>Bacillota</taxon>
        <taxon>Bacilli</taxon>
        <taxon>Bacillales</taxon>
        <taxon>Bacillaceae</taxon>
        <taxon>Halalkalibacter</taxon>
    </lineage>
</organism>
<dbReference type="GO" id="GO:0120536">
    <property type="term" value="F:heptaprenylglyceryl phosphate synthase activity"/>
    <property type="evidence" value="ECO:0007669"/>
    <property type="project" value="UniProtKB-ARBA"/>
</dbReference>
<evidence type="ECO:0000256" key="5">
    <source>
        <dbReference type="ARBA" id="ARBA00023098"/>
    </source>
</evidence>
<dbReference type="OrthoDB" id="2381757at2"/>
<dbReference type="NCBIfam" id="TIGR01768">
    <property type="entry name" value="GGGP-family"/>
    <property type="match status" value="1"/>
</dbReference>
<comment type="cofactor">
    <cofactor evidence="10">
        <name>Mg(2+)</name>
        <dbReference type="ChEBI" id="CHEBI:18420"/>
    </cofactor>
</comment>
<keyword evidence="6 10" id="KW-0594">Phospholipid biosynthesis</keyword>
<evidence type="ECO:0000256" key="6">
    <source>
        <dbReference type="ARBA" id="ARBA00023209"/>
    </source>
</evidence>
<dbReference type="STRING" id="1236971.JCM9152_861"/>
<dbReference type="Pfam" id="PF01884">
    <property type="entry name" value="PcrB"/>
    <property type="match status" value="1"/>
</dbReference>
<feature type="binding site" evidence="10">
    <location>
        <position position="189"/>
    </location>
    <ligand>
        <name>sn-glycerol 1-phosphate</name>
        <dbReference type="ChEBI" id="CHEBI:57685"/>
    </ligand>
</feature>
<dbReference type="NCBIfam" id="NF003199">
    <property type="entry name" value="PRK04169.1-3"/>
    <property type="match status" value="1"/>
</dbReference>
<name>W4QBV6_9BACI</name>
<keyword evidence="2 10" id="KW-0808">Transferase</keyword>
<dbReference type="NCBIfam" id="NF003197">
    <property type="entry name" value="PRK04169.1-1"/>
    <property type="match status" value="1"/>
</dbReference>
<evidence type="ECO:0000256" key="8">
    <source>
        <dbReference type="ARBA" id="ARBA00048318"/>
    </source>
</evidence>
<dbReference type="EMBL" id="BAUU01000005">
    <property type="protein sequence ID" value="GAE29500.1"/>
    <property type="molecule type" value="Genomic_DNA"/>
</dbReference>
<dbReference type="EC" id="2.5.1.n9" evidence="9 10"/>
<evidence type="ECO:0000256" key="2">
    <source>
        <dbReference type="ARBA" id="ARBA00022679"/>
    </source>
</evidence>
<dbReference type="InterPro" id="IPR008205">
    <property type="entry name" value="GGGP_HepGP_synthase"/>
</dbReference>
<gene>
    <name evidence="10" type="primary">pcrB</name>
    <name evidence="11" type="ORF">JCM9152_861</name>
</gene>
<protein>
    <recommendedName>
        <fullName evidence="9 10">Heptaprenylglyceryl phosphate synthase</fullName>
        <shortName evidence="10">HepGP synthase</shortName>
        <ecNumber evidence="9 10">2.5.1.n9</ecNumber>
    </recommendedName>
    <alternativeName>
        <fullName evidence="10">Glycerol-1-phosphate heptaprenyltransferase</fullName>
    </alternativeName>
</protein>
<evidence type="ECO:0000256" key="1">
    <source>
        <dbReference type="ARBA" id="ARBA00022516"/>
    </source>
</evidence>
<comment type="catalytic activity">
    <reaction evidence="8 10">
        <text>sn-glycerol 1-phosphate + all-trans-heptaprenyl diphosphate = 3-heptaprenyl-sn-glycero-1-phosphate + diphosphate</text>
        <dbReference type="Rhea" id="RHEA:33495"/>
        <dbReference type="ChEBI" id="CHEBI:33019"/>
        <dbReference type="ChEBI" id="CHEBI:57685"/>
        <dbReference type="ChEBI" id="CHEBI:58206"/>
        <dbReference type="ChEBI" id="CHEBI:64781"/>
        <dbReference type="EC" id="2.5.1.n9"/>
    </reaction>
</comment>
<evidence type="ECO:0000313" key="11">
    <source>
        <dbReference type="EMBL" id="GAE29500.1"/>
    </source>
</evidence>
<evidence type="ECO:0000256" key="4">
    <source>
        <dbReference type="ARBA" id="ARBA00022842"/>
    </source>
</evidence>
<keyword evidence="12" id="KW-1185">Reference proteome</keyword>
<feature type="binding site" evidence="10">
    <location>
        <position position="40"/>
    </location>
    <ligand>
        <name>Mg(2+)</name>
        <dbReference type="ChEBI" id="CHEBI:18420"/>
    </ligand>
</feature>
<keyword evidence="5 10" id="KW-0443">Lipid metabolism</keyword>
<feature type="binding site" evidence="10">
    <location>
        <position position="14"/>
    </location>
    <ligand>
        <name>Mg(2+)</name>
        <dbReference type="ChEBI" id="CHEBI:18420"/>
    </ligand>
</feature>
<dbReference type="GO" id="GO:0046474">
    <property type="term" value="P:glycerophospholipid biosynthetic process"/>
    <property type="evidence" value="ECO:0007669"/>
    <property type="project" value="UniProtKB-UniRule"/>
</dbReference>
<keyword evidence="7 10" id="KW-1208">Phospholipid metabolism</keyword>
<dbReference type="UniPathway" id="UPA00940"/>
<evidence type="ECO:0000256" key="9">
    <source>
        <dbReference type="ARBA" id="ARBA00066888"/>
    </source>
</evidence>
<evidence type="ECO:0000256" key="7">
    <source>
        <dbReference type="ARBA" id="ARBA00023264"/>
    </source>
</evidence>
<feature type="binding site" evidence="10">
    <location>
        <begin position="159"/>
        <end position="164"/>
    </location>
    <ligand>
        <name>sn-glycerol 1-phosphate</name>
        <dbReference type="ChEBI" id="CHEBI:57685"/>
    </ligand>
</feature>
<dbReference type="InterPro" id="IPR038597">
    <property type="entry name" value="GGGP/HepGP_synthase_sf"/>
</dbReference>
<feature type="binding site" evidence="10">
    <location>
        <position position="12"/>
    </location>
    <ligand>
        <name>sn-glycerol 1-phosphate</name>
        <dbReference type="ChEBI" id="CHEBI:57685"/>
    </ligand>
</feature>
<evidence type="ECO:0000313" key="12">
    <source>
        <dbReference type="Proteomes" id="UP000018895"/>
    </source>
</evidence>
<comment type="pathway">
    <text evidence="10">Membrane lipid metabolism; glycerophospholipid metabolism.</text>
</comment>
<reference evidence="11" key="1">
    <citation type="journal article" date="2014" name="Genome Announc.">
        <title>Draft Genome Sequences of Three Alkaliphilic Bacillus Strains, Bacillus wakoensis JCM 9140T, Bacillus akibai JCM 9157T, and Bacillus hemicellulosilyticus JCM 9152T.</title>
        <authorList>
            <person name="Yuki M."/>
            <person name="Oshima K."/>
            <person name="Suda W."/>
            <person name="Oshida Y."/>
            <person name="Kitamura K."/>
            <person name="Iida T."/>
            <person name="Hattori M."/>
            <person name="Ohkuma M."/>
        </authorList>
    </citation>
    <scope>NUCLEOTIDE SEQUENCE [LARGE SCALE GENOMIC DNA]</scope>
    <source>
        <strain evidence="11">JCM 9152</strain>
    </source>
</reference>
<dbReference type="InterPro" id="IPR039074">
    <property type="entry name" value="GGGP/HepGP_synthase_I"/>
</dbReference>
<feature type="binding site" evidence="10">
    <location>
        <begin position="209"/>
        <end position="210"/>
    </location>
    <ligand>
        <name>sn-glycerol 1-phosphate</name>
        <dbReference type="ChEBI" id="CHEBI:57685"/>
    </ligand>
</feature>
<comment type="caution">
    <text evidence="10">Lacks conserved residue(s) required for the propagation of feature annotation.</text>
</comment>
<keyword evidence="1 10" id="KW-0444">Lipid biosynthesis</keyword>
<dbReference type="Proteomes" id="UP000018895">
    <property type="component" value="Unassembled WGS sequence"/>
</dbReference>
<dbReference type="SUPFAM" id="SSF51395">
    <property type="entry name" value="FMN-linked oxidoreductases"/>
    <property type="match status" value="1"/>
</dbReference>
<evidence type="ECO:0000256" key="3">
    <source>
        <dbReference type="ARBA" id="ARBA00022723"/>
    </source>
</evidence>
<sequence>MLEYQEWRHVFKLDPNKDITDEALEKVCESGTDGIIIGGSDGVTLDNTLHLLARVRRYPISCALEVSDLEAITPGFDYFFIPSVLNSPHVKWITGYHHAAVKEYGAIMNWDEIVVEGYCVLNEESKVAKLTEANAQLSTDDVVAYARMAENLYRMPIFYIEYSGRYGDASLVKEVASVLNETKLFYGGGIRSLEQAKEMAQAADVIVVGNFIYDDLDAALKTVQAVKQ</sequence>
<dbReference type="AlphaFoldDB" id="W4QBV6"/>
<dbReference type="RefSeq" id="WP_035341210.1">
    <property type="nucleotide sequence ID" value="NZ_BAUU01000005.1"/>
</dbReference>
<dbReference type="Gene3D" id="3.20.20.390">
    <property type="entry name" value="FMN-linked oxidoreductases"/>
    <property type="match status" value="1"/>
</dbReference>
<dbReference type="HAMAP" id="MF_00112">
    <property type="entry name" value="GGGP_HepGP_synthase"/>
    <property type="match status" value="1"/>
</dbReference>
<dbReference type="GO" id="GO:0000287">
    <property type="term" value="F:magnesium ion binding"/>
    <property type="evidence" value="ECO:0007669"/>
    <property type="project" value="UniProtKB-UniRule"/>
</dbReference>
<proteinExistence type="inferred from homology"/>
<evidence type="ECO:0000256" key="10">
    <source>
        <dbReference type="HAMAP-Rule" id="MF_00112"/>
    </source>
</evidence>
<keyword evidence="4 10" id="KW-0460">Magnesium</keyword>
<comment type="subunit">
    <text evidence="10">Homodimer.</text>
</comment>